<dbReference type="FunFam" id="2.60.120.330:FF:000079">
    <property type="entry name" value="Protein SRG1"/>
    <property type="match status" value="1"/>
</dbReference>
<dbReference type="AlphaFoldDB" id="A0A068UYK8"/>
<dbReference type="EMBL" id="HG739154">
    <property type="protein sequence ID" value="CDP12678.1"/>
    <property type="molecule type" value="Genomic_DNA"/>
</dbReference>
<dbReference type="GO" id="GO:0009805">
    <property type="term" value="P:coumarin biosynthetic process"/>
    <property type="evidence" value="ECO:0007669"/>
    <property type="project" value="UniProtKB-ARBA"/>
</dbReference>
<dbReference type="InterPro" id="IPR005123">
    <property type="entry name" value="Oxoglu/Fe-dep_dioxygenase_dom"/>
</dbReference>
<proteinExistence type="inferred from homology"/>
<organism evidence="6 7">
    <name type="scientific">Coffea canephora</name>
    <name type="common">Robusta coffee</name>
    <dbReference type="NCBI Taxonomy" id="49390"/>
    <lineage>
        <taxon>Eukaryota</taxon>
        <taxon>Viridiplantae</taxon>
        <taxon>Streptophyta</taxon>
        <taxon>Embryophyta</taxon>
        <taxon>Tracheophyta</taxon>
        <taxon>Spermatophyta</taxon>
        <taxon>Magnoliopsida</taxon>
        <taxon>eudicotyledons</taxon>
        <taxon>Gunneridae</taxon>
        <taxon>Pentapetalae</taxon>
        <taxon>asterids</taxon>
        <taxon>lamiids</taxon>
        <taxon>Gentianales</taxon>
        <taxon>Rubiaceae</taxon>
        <taxon>Ixoroideae</taxon>
        <taxon>Gardenieae complex</taxon>
        <taxon>Bertiereae - Coffeeae clade</taxon>
        <taxon>Coffeeae</taxon>
        <taxon>Coffea</taxon>
    </lineage>
</organism>
<dbReference type="PROSITE" id="PS51471">
    <property type="entry name" value="FE2OG_OXY"/>
    <property type="match status" value="1"/>
</dbReference>
<dbReference type="InterPro" id="IPR044861">
    <property type="entry name" value="IPNS-like_FE2OG_OXY"/>
</dbReference>
<keyword evidence="3 4" id="KW-0408">Iron</keyword>
<dbReference type="GO" id="GO:0016706">
    <property type="term" value="F:2-oxoglutarate-dependent dioxygenase activity"/>
    <property type="evidence" value="ECO:0007669"/>
    <property type="project" value="UniProtKB-ARBA"/>
</dbReference>
<keyword evidence="7" id="KW-1185">Reference proteome</keyword>
<keyword evidence="4" id="KW-0560">Oxidoreductase</keyword>
<dbReference type="Gramene" id="CDP12678">
    <property type="protein sequence ID" value="CDP12678"/>
    <property type="gene ID" value="GSCOC_T00037264001"/>
</dbReference>
<dbReference type="InterPro" id="IPR027443">
    <property type="entry name" value="IPNS-like_sf"/>
</dbReference>
<comment type="similarity">
    <text evidence="1 4">Belongs to the iron/ascorbate-dependent oxidoreductase family.</text>
</comment>
<name>A0A068UYK8_COFCA</name>
<dbReference type="Gene3D" id="2.60.120.330">
    <property type="entry name" value="B-lactam Antibiotic, Isopenicillin N Synthase, Chain"/>
    <property type="match status" value="2"/>
</dbReference>
<evidence type="ECO:0000313" key="7">
    <source>
        <dbReference type="Proteomes" id="UP000295252"/>
    </source>
</evidence>
<gene>
    <name evidence="6" type="ORF">GSCOC_T00037264001</name>
</gene>
<dbReference type="SUPFAM" id="SSF51197">
    <property type="entry name" value="Clavaminate synthase-like"/>
    <property type="match status" value="2"/>
</dbReference>
<dbReference type="Proteomes" id="UP000295252">
    <property type="component" value="Chromosome VI"/>
</dbReference>
<evidence type="ECO:0000256" key="3">
    <source>
        <dbReference type="ARBA" id="ARBA00023004"/>
    </source>
</evidence>
<protein>
    <recommendedName>
        <fullName evidence="5">Fe2OG dioxygenase domain-containing protein</fullName>
    </recommendedName>
</protein>
<dbReference type="Pfam" id="PF03171">
    <property type="entry name" value="2OG-FeII_Oxy"/>
    <property type="match status" value="1"/>
</dbReference>
<evidence type="ECO:0000313" key="6">
    <source>
        <dbReference type="EMBL" id="CDP12678.1"/>
    </source>
</evidence>
<dbReference type="GO" id="GO:0046872">
    <property type="term" value="F:metal ion binding"/>
    <property type="evidence" value="ECO:0007669"/>
    <property type="project" value="UniProtKB-KW"/>
</dbReference>
<dbReference type="InterPro" id="IPR026992">
    <property type="entry name" value="DIOX_N"/>
</dbReference>
<evidence type="ECO:0000256" key="2">
    <source>
        <dbReference type="ARBA" id="ARBA00022723"/>
    </source>
</evidence>
<evidence type="ECO:0000256" key="1">
    <source>
        <dbReference type="ARBA" id="ARBA00008056"/>
    </source>
</evidence>
<dbReference type="GO" id="GO:0002238">
    <property type="term" value="P:response to molecule of fungal origin"/>
    <property type="evidence" value="ECO:0007669"/>
    <property type="project" value="UniProtKB-ARBA"/>
</dbReference>
<dbReference type="InParanoid" id="A0A068UYK8"/>
<sequence>MAKLHRACKDWGFFQLVNHGAATVIEKMKLVTEDFFKLPLQQKMACPQLPNDVEGYGQIFVVSEDQKFDWGDMIFLCALPVSQRNMRFWPTTPTSFRLQKPENCVQNIHHNANSQISDDVRATMDDPEKLCSIYQDGMQGIRMNYYPPCQQADKVIGQTSHSDAIGLTLLVQVNDVQGLQIKKSNTWVPIKPIPGEIIINIGDIMELMGSHEDKQVKESAHFHLQYYCFFFNLHHKPSLVNYQYAFMEVSSCMLLICLLFYVMVGCPTLICTCLDDIKPTLDEYSLELLEVCITLVKVMVTNLGVDGPEIINSMYPDVMQGMIMNQCPPCSQGDKVVCLIAPHSDGGLTLLVQVNKVEGLQIKKNNRCVLT</sequence>
<accession>A0A068UYK8</accession>
<reference evidence="7" key="1">
    <citation type="journal article" date="2014" name="Science">
        <title>The coffee genome provides insight into the convergent evolution of caffeine biosynthesis.</title>
        <authorList>
            <person name="Denoeud F."/>
            <person name="Carretero-Paulet L."/>
            <person name="Dereeper A."/>
            <person name="Droc G."/>
            <person name="Guyot R."/>
            <person name="Pietrella M."/>
            <person name="Zheng C."/>
            <person name="Alberti A."/>
            <person name="Anthony F."/>
            <person name="Aprea G."/>
            <person name="Aury J.M."/>
            <person name="Bento P."/>
            <person name="Bernard M."/>
            <person name="Bocs S."/>
            <person name="Campa C."/>
            <person name="Cenci A."/>
            <person name="Combes M.C."/>
            <person name="Crouzillat D."/>
            <person name="Da Silva C."/>
            <person name="Daddiego L."/>
            <person name="De Bellis F."/>
            <person name="Dussert S."/>
            <person name="Garsmeur O."/>
            <person name="Gayraud T."/>
            <person name="Guignon V."/>
            <person name="Jahn K."/>
            <person name="Jamilloux V."/>
            <person name="Joet T."/>
            <person name="Labadie K."/>
            <person name="Lan T."/>
            <person name="Leclercq J."/>
            <person name="Lepelley M."/>
            <person name="Leroy T."/>
            <person name="Li L.T."/>
            <person name="Librado P."/>
            <person name="Lopez L."/>
            <person name="Munoz A."/>
            <person name="Noel B."/>
            <person name="Pallavicini A."/>
            <person name="Perrotta G."/>
            <person name="Poncet V."/>
            <person name="Pot D."/>
            <person name="Priyono X."/>
            <person name="Rigoreau M."/>
            <person name="Rouard M."/>
            <person name="Rozas J."/>
            <person name="Tranchant-Dubreuil C."/>
            <person name="VanBuren R."/>
            <person name="Zhang Q."/>
            <person name="Andrade A.C."/>
            <person name="Argout X."/>
            <person name="Bertrand B."/>
            <person name="de Kochko A."/>
            <person name="Graziosi G."/>
            <person name="Henry R.J."/>
            <person name="Jayarama X."/>
            <person name="Ming R."/>
            <person name="Nagai C."/>
            <person name="Rounsley S."/>
            <person name="Sankoff D."/>
            <person name="Giuliano G."/>
            <person name="Albert V.A."/>
            <person name="Wincker P."/>
            <person name="Lashermes P."/>
        </authorList>
    </citation>
    <scope>NUCLEOTIDE SEQUENCE [LARGE SCALE GENOMIC DNA]</scope>
    <source>
        <strain evidence="7">cv. DH200-94</strain>
    </source>
</reference>
<dbReference type="InterPro" id="IPR050295">
    <property type="entry name" value="Plant_2OG-oxidoreductases"/>
</dbReference>
<dbReference type="Pfam" id="PF14226">
    <property type="entry name" value="DIOX_N"/>
    <property type="match status" value="1"/>
</dbReference>
<dbReference type="PhylomeDB" id="A0A068UYK8"/>
<feature type="domain" description="Fe2OG dioxygenase" evidence="5">
    <location>
        <begin position="134"/>
        <end position="233"/>
    </location>
</feature>
<dbReference type="PANTHER" id="PTHR47991">
    <property type="entry name" value="OXOGLUTARATE/IRON-DEPENDENT DIOXYGENASE"/>
    <property type="match status" value="1"/>
</dbReference>
<evidence type="ECO:0000259" key="5">
    <source>
        <dbReference type="PROSITE" id="PS51471"/>
    </source>
</evidence>
<evidence type="ECO:0000256" key="4">
    <source>
        <dbReference type="RuleBase" id="RU003682"/>
    </source>
</evidence>
<keyword evidence="2 4" id="KW-0479">Metal-binding</keyword>